<dbReference type="InterPro" id="IPR022742">
    <property type="entry name" value="Hydrolase_4"/>
</dbReference>
<dbReference type="Gene3D" id="3.40.50.1820">
    <property type="entry name" value="alpha/beta hydrolase"/>
    <property type="match status" value="1"/>
</dbReference>
<reference evidence="3" key="1">
    <citation type="submission" date="2016-10" db="EMBL/GenBank/DDBJ databases">
        <title>Comparative genomics uncovers the prolific and rare metabolic potential of the cyanobacterial genus Moorea.</title>
        <authorList>
            <person name="Leao T."/>
            <person name="Castelao G."/>
            <person name="Korobeynikov A."/>
            <person name="Monroe E.A."/>
            <person name="Podell S."/>
            <person name="Glukhov E."/>
            <person name="Allen E."/>
            <person name="Gerwick W.H."/>
            <person name="Gerwick L."/>
        </authorList>
    </citation>
    <scope>NUCLEOTIDE SEQUENCE [LARGE SCALE GENOMIC DNA]</scope>
    <source>
        <strain evidence="3">JHB</strain>
    </source>
</reference>
<sequence>MERQEFFESKGARIYGTLTLPEGVENPSACLFIGGSFPQTRDGNLDNSKTDWFPTPLPERNLFRDEARILEEIGIATFRYDKRGCGQSEGNFNTTGLFDLVDDARIALQWMRSIPEIDSSRIGVLGQSEGAVIALILAASDPDIKFFVWQGGIYNNLELILKLQAEAFEKLDSTTIKNFKENMPLIYWIYKQIDEIVARAKRGEEFCRIGDEDWSFNYYLPLSQEHFDNPPYLFVDKVKCPVLILHGALDHNTPPEEAQQMQQALIDAGNRNVTTHIFAGLDHSFRRLGDPNEDFVTAMKRPLDPEMPQALTNWLKVWQEK</sequence>
<proteinExistence type="predicted"/>
<dbReference type="AlphaFoldDB" id="A0A1D9G5Y4"/>
<dbReference type="GO" id="GO:0052689">
    <property type="term" value="F:carboxylic ester hydrolase activity"/>
    <property type="evidence" value="ECO:0007669"/>
    <property type="project" value="TreeGrafter"/>
</dbReference>
<dbReference type="Proteomes" id="UP000176944">
    <property type="component" value="Chromosome"/>
</dbReference>
<evidence type="ECO:0000313" key="2">
    <source>
        <dbReference type="EMBL" id="AOY82895.1"/>
    </source>
</evidence>
<dbReference type="InterPro" id="IPR053145">
    <property type="entry name" value="AB_hydrolase_Est10"/>
</dbReference>
<evidence type="ECO:0000313" key="3">
    <source>
        <dbReference type="Proteomes" id="UP000176944"/>
    </source>
</evidence>
<dbReference type="Pfam" id="PF12146">
    <property type="entry name" value="Hydrolase_4"/>
    <property type="match status" value="1"/>
</dbReference>
<dbReference type="PANTHER" id="PTHR43265:SF1">
    <property type="entry name" value="ESTERASE ESTD"/>
    <property type="match status" value="1"/>
</dbReference>
<dbReference type="InterPro" id="IPR029058">
    <property type="entry name" value="AB_hydrolase_fold"/>
</dbReference>
<accession>A0A1D9G5Y4</accession>
<keyword evidence="2" id="KW-0378">Hydrolase</keyword>
<dbReference type="EMBL" id="CP017708">
    <property type="protein sequence ID" value="AOY82895.1"/>
    <property type="molecule type" value="Genomic_DNA"/>
</dbReference>
<feature type="domain" description="Serine aminopeptidase S33" evidence="1">
    <location>
        <begin position="65"/>
        <end position="284"/>
    </location>
</feature>
<protein>
    <submittedName>
        <fullName evidence="2">Alpha/beta hydrolase</fullName>
    </submittedName>
</protein>
<evidence type="ECO:0000259" key="1">
    <source>
        <dbReference type="Pfam" id="PF12146"/>
    </source>
</evidence>
<organism evidence="2 3">
    <name type="scientific">Moorena producens (strain JHB)</name>
    <dbReference type="NCBI Taxonomy" id="1454205"/>
    <lineage>
        <taxon>Bacteria</taxon>
        <taxon>Bacillati</taxon>
        <taxon>Cyanobacteriota</taxon>
        <taxon>Cyanophyceae</taxon>
        <taxon>Coleofasciculales</taxon>
        <taxon>Coleofasciculaceae</taxon>
        <taxon>Moorena</taxon>
    </lineage>
</organism>
<gene>
    <name evidence="2" type="ORF">BJP36_26275</name>
</gene>
<dbReference type="SUPFAM" id="SSF53474">
    <property type="entry name" value="alpha/beta-Hydrolases"/>
    <property type="match status" value="1"/>
</dbReference>
<dbReference type="PANTHER" id="PTHR43265">
    <property type="entry name" value="ESTERASE ESTD"/>
    <property type="match status" value="1"/>
</dbReference>
<name>A0A1D9G5Y4_MOOP1</name>